<dbReference type="CDD" id="cd00229">
    <property type="entry name" value="SGNH_hydrolase"/>
    <property type="match status" value="1"/>
</dbReference>
<dbReference type="AlphaFoldDB" id="A0A974GZ43"/>
<accession>A0A974GZ43</accession>
<dbReference type="Gene3D" id="3.40.50.1110">
    <property type="entry name" value="SGNH hydrolase"/>
    <property type="match status" value="1"/>
</dbReference>
<name>A0A974GZ43_XENLA</name>
<reference evidence="1" key="1">
    <citation type="submission" date="2016-05" db="EMBL/GenBank/DDBJ databases">
        <title>WGS assembly of Xenopus laevis.</title>
        <authorList>
            <person name="Session A."/>
            <person name="Uno Y."/>
            <person name="Kwon T."/>
            <person name="Chapman J."/>
            <person name="Toyoda A."/>
            <person name="Takahashi S."/>
            <person name="Fukui A."/>
            <person name="Hikosaka A."/>
            <person name="Putnam N."/>
            <person name="Stites J."/>
            <person name="Van Heeringen S."/>
            <person name="Quigley I."/>
            <person name="Heinz S."/>
            <person name="Hellsten U."/>
            <person name="Lyons J."/>
            <person name="Suzuki A."/>
            <person name="Kondo M."/>
            <person name="Ogino H."/>
            <person name="Ochi H."/>
            <person name="Bogdanovic O."/>
            <person name="Lister R."/>
            <person name="Georgiou G."/>
            <person name="Paranjpe S."/>
            <person name="Van Kruijsbergen I."/>
            <person name="Mozaffari S."/>
            <person name="Shu S."/>
            <person name="Schmutz J."/>
            <person name="Jenkins J."/>
            <person name="Grimwood J."/>
            <person name="Carlson J."/>
            <person name="Mitros T."/>
            <person name="Simakov O."/>
            <person name="Heald R."/>
            <person name="Miller K."/>
            <person name="Haudenschild C."/>
            <person name="Kuroki Y."/>
            <person name="Tanaka T."/>
            <person name="Michiue T."/>
            <person name="Watanabe M."/>
            <person name="Kinoshita T."/>
            <person name="Ohta Y."/>
            <person name="Mawaribuchi S."/>
            <person name="Suzuki Y."/>
            <person name="Haramoto Y."/>
            <person name="Yamamoto T."/>
            <person name="Takagi C."/>
            <person name="Kitzman J."/>
            <person name="Shendure J."/>
            <person name="Nakayama T."/>
            <person name="Izutsu Y."/>
            <person name="Robert J."/>
            <person name="Dichmann D."/>
            <person name="Flajnik M."/>
            <person name="Houston D."/>
            <person name="Marcotte E."/>
            <person name="Wallingford J."/>
            <person name="Ito Y."/>
            <person name="Asashima M."/>
            <person name="Ueno N."/>
            <person name="Matsuda Y."/>
            <person name="Jan Veenstra G."/>
            <person name="Fujiyama A."/>
            <person name="Harland R."/>
            <person name="Taira M."/>
            <person name="Rokhsar D.S."/>
        </authorList>
    </citation>
    <scope>NUCLEOTIDE SEQUENCE</scope>
    <source>
        <strain evidence="1">J</strain>
        <tissue evidence="1">Blood</tissue>
    </source>
</reference>
<proteinExistence type="predicted"/>
<gene>
    <name evidence="1" type="ORF">XELAEV_18000703mg</name>
</gene>
<protein>
    <recommendedName>
        <fullName evidence="2">SGNH hydrolase-type esterase domain-containing protein</fullName>
    </recommendedName>
</protein>
<sequence length="161" mass="18373">HKKVVWLLGHSYIRRAAEKAAVRRGVIQLGFPEDQVNIRWFGFVMDKVFSLSAAEGHPDVLVLHAGGNDMGVMSQRDLVRAMKQDVDKLRSFFQGVVIVWSEMVGRFVWRQKLNKLLSAFIRHSGEIVVQYKALESRMPGYYYRDGVHLSLVGADIFNVLV</sequence>
<evidence type="ECO:0008006" key="2">
    <source>
        <dbReference type="Google" id="ProtNLM"/>
    </source>
</evidence>
<feature type="non-terminal residue" evidence="1">
    <location>
        <position position="1"/>
    </location>
</feature>
<dbReference type="EMBL" id="KV467365">
    <property type="protein sequence ID" value="OCT56179.1"/>
    <property type="molecule type" value="Genomic_DNA"/>
</dbReference>
<dbReference type="SUPFAM" id="SSF52266">
    <property type="entry name" value="SGNH hydrolase"/>
    <property type="match status" value="1"/>
</dbReference>
<evidence type="ECO:0000313" key="1">
    <source>
        <dbReference type="EMBL" id="OCT56179.1"/>
    </source>
</evidence>
<dbReference type="Proteomes" id="UP000694892">
    <property type="component" value="Unassembled WGS sequence"/>
</dbReference>
<organism evidence="1">
    <name type="scientific">Xenopus laevis</name>
    <name type="common">African clawed frog</name>
    <dbReference type="NCBI Taxonomy" id="8355"/>
    <lineage>
        <taxon>Eukaryota</taxon>
        <taxon>Metazoa</taxon>
        <taxon>Chordata</taxon>
        <taxon>Craniata</taxon>
        <taxon>Vertebrata</taxon>
        <taxon>Euteleostomi</taxon>
        <taxon>Amphibia</taxon>
        <taxon>Batrachia</taxon>
        <taxon>Anura</taxon>
        <taxon>Pipoidea</taxon>
        <taxon>Pipidae</taxon>
        <taxon>Xenopodinae</taxon>
        <taxon>Xenopus</taxon>
        <taxon>Xenopus</taxon>
    </lineage>
</organism>
<dbReference type="InterPro" id="IPR036514">
    <property type="entry name" value="SGNH_hydro_sf"/>
</dbReference>